<organism evidence="1 2">
    <name type="scientific">Xenopus laevis</name>
    <name type="common">African clawed frog</name>
    <dbReference type="NCBI Taxonomy" id="8355"/>
    <lineage>
        <taxon>Eukaryota</taxon>
        <taxon>Metazoa</taxon>
        <taxon>Chordata</taxon>
        <taxon>Craniata</taxon>
        <taxon>Vertebrata</taxon>
        <taxon>Euteleostomi</taxon>
        <taxon>Amphibia</taxon>
        <taxon>Batrachia</taxon>
        <taxon>Anura</taxon>
        <taxon>Pipoidea</taxon>
        <taxon>Pipidae</taxon>
        <taxon>Xenopodinae</taxon>
        <taxon>Xenopus</taxon>
        <taxon>Xenopus</taxon>
    </lineage>
</organism>
<dbReference type="AlphaFoldDB" id="A0A974DSR0"/>
<dbReference type="Proteomes" id="UP000694892">
    <property type="component" value="Chromosome 1S"/>
</dbReference>
<accession>A0A974DSR0</accession>
<reference evidence="2" key="1">
    <citation type="journal article" date="2016" name="Nature">
        <title>Genome evolution in the allotetraploid frog Xenopus laevis.</title>
        <authorList>
            <person name="Session A.M."/>
            <person name="Uno Y."/>
            <person name="Kwon T."/>
            <person name="Chapman J.A."/>
            <person name="Toyoda A."/>
            <person name="Takahashi S."/>
            <person name="Fukui A."/>
            <person name="Hikosaka A."/>
            <person name="Suzuki A."/>
            <person name="Kondo M."/>
            <person name="van Heeringen S.J."/>
            <person name="Quigley I."/>
            <person name="Heinz S."/>
            <person name="Ogino H."/>
            <person name="Ochi H."/>
            <person name="Hellsten U."/>
            <person name="Lyons J.B."/>
            <person name="Simakov O."/>
            <person name="Putnam N."/>
            <person name="Stites J."/>
            <person name="Kuroki Y."/>
            <person name="Tanaka T."/>
            <person name="Michiue T."/>
            <person name="Watanabe M."/>
            <person name="Bogdanovic O."/>
            <person name="Lister R."/>
            <person name="Georgiou G."/>
            <person name="Paranjpe S.S."/>
            <person name="van Kruijsbergen I."/>
            <person name="Shu S."/>
            <person name="Carlson J."/>
            <person name="Kinoshita T."/>
            <person name="Ohta Y."/>
            <person name="Mawaribuchi S."/>
            <person name="Jenkins J."/>
            <person name="Grimwood J."/>
            <person name="Schmutz J."/>
            <person name="Mitros T."/>
            <person name="Mozaffari S.V."/>
            <person name="Suzuki Y."/>
            <person name="Haramoto Y."/>
            <person name="Yamamoto T.S."/>
            <person name="Takagi C."/>
            <person name="Heald R."/>
            <person name="Miller K."/>
            <person name="Haudenschild C."/>
            <person name="Kitzman J."/>
            <person name="Nakayama T."/>
            <person name="Izutsu Y."/>
            <person name="Robert J."/>
            <person name="Fortriede J."/>
            <person name="Burns K."/>
            <person name="Lotay V."/>
            <person name="Karimi K."/>
            <person name="Yasuoka Y."/>
            <person name="Dichmann D.S."/>
            <person name="Flajnik M.F."/>
            <person name="Houston D.W."/>
            <person name="Shendure J."/>
            <person name="DuPasquier L."/>
            <person name="Vize P.D."/>
            <person name="Zorn A.M."/>
            <person name="Ito M."/>
            <person name="Marcotte E.M."/>
            <person name="Wallingford J.B."/>
            <person name="Ito Y."/>
            <person name="Asashima M."/>
            <person name="Ueno N."/>
            <person name="Matsuda Y."/>
            <person name="Veenstra G.J."/>
            <person name="Fujiyama A."/>
            <person name="Harland R.M."/>
            <person name="Taira M."/>
            <person name="Rokhsar D.S."/>
        </authorList>
    </citation>
    <scope>NUCLEOTIDE SEQUENCE [LARGE SCALE GENOMIC DNA]</scope>
    <source>
        <strain evidence="2">J</strain>
    </source>
</reference>
<proteinExistence type="predicted"/>
<gene>
    <name evidence="1" type="ORF">XELAEV_18008965mg</name>
</gene>
<dbReference type="EMBL" id="CM004467">
    <property type="protein sequence ID" value="OCT96750.1"/>
    <property type="molecule type" value="Genomic_DNA"/>
</dbReference>
<evidence type="ECO:0000313" key="2">
    <source>
        <dbReference type="Proteomes" id="UP000694892"/>
    </source>
</evidence>
<protein>
    <submittedName>
        <fullName evidence="1">Uncharacterized protein</fullName>
    </submittedName>
</protein>
<sequence length="140" mass="16172">MPTYTSCNSKILLGWKKQSLCDHHTFPEEAVKRDCETRWILEQFDLFIDHGYWSSLIYSSITDATGETFLDPENSGLLFCFGYYVLYDLVILVSRKSFVLCVTIPIGMSAIVPKKPRESKSFAHNTPRNIFIRMTGRNDF</sequence>
<name>A0A974DSR0_XENLA</name>
<evidence type="ECO:0000313" key="1">
    <source>
        <dbReference type="EMBL" id="OCT96750.1"/>
    </source>
</evidence>